<reference evidence="1" key="2">
    <citation type="journal article" date="2022" name="New Phytol.">
        <title>Evolutionary transition to the ectomycorrhizal habit in the genomes of a hyperdiverse lineage of mushroom-forming fungi.</title>
        <authorList>
            <person name="Looney B."/>
            <person name="Miyauchi S."/>
            <person name="Morin E."/>
            <person name="Drula E."/>
            <person name="Courty P.E."/>
            <person name="Kohler A."/>
            <person name="Kuo A."/>
            <person name="LaButti K."/>
            <person name="Pangilinan J."/>
            <person name="Lipzen A."/>
            <person name="Riley R."/>
            <person name="Andreopoulos W."/>
            <person name="He G."/>
            <person name="Johnson J."/>
            <person name="Nolan M."/>
            <person name="Tritt A."/>
            <person name="Barry K.W."/>
            <person name="Grigoriev I.V."/>
            <person name="Nagy L.G."/>
            <person name="Hibbett D."/>
            <person name="Henrissat B."/>
            <person name="Matheny P.B."/>
            <person name="Labbe J."/>
            <person name="Martin F.M."/>
        </authorList>
    </citation>
    <scope>NUCLEOTIDE SEQUENCE</scope>
    <source>
        <strain evidence="1">FP105234-sp</strain>
    </source>
</reference>
<proteinExistence type="predicted"/>
<sequence length="103" mass="11517">MRRSCWVVTLRAQIWYISSMHSSCSCHRTLATFSTPCLWCFELTDALGPCRSVRSSDLCSLFLPSYTSHPHAQLQSTESSEQVLSSAPAFSRSMYTDRTPGCA</sequence>
<gene>
    <name evidence="1" type="ORF">FA95DRAFT_1201787</name>
</gene>
<accession>A0ACB8R4L8</accession>
<name>A0ACB8R4L8_9AGAM</name>
<keyword evidence="2" id="KW-1185">Reference proteome</keyword>
<reference evidence="1" key="1">
    <citation type="submission" date="2021-02" db="EMBL/GenBank/DDBJ databases">
        <authorList>
            <consortium name="DOE Joint Genome Institute"/>
            <person name="Ahrendt S."/>
            <person name="Looney B.P."/>
            <person name="Miyauchi S."/>
            <person name="Morin E."/>
            <person name="Drula E."/>
            <person name="Courty P.E."/>
            <person name="Chicoki N."/>
            <person name="Fauchery L."/>
            <person name="Kohler A."/>
            <person name="Kuo A."/>
            <person name="Labutti K."/>
            <person name="Pangilinan J."/>
            <person name="Lipzen A."/>
            <person name="Riley R."/>
            <person name="Andreopoulos W."/>
            <person name="He G."/>
            <person name="Johnson J."/>
            <person name="Barry K.W."/>
            <person name="Grigoriev I.V."/>
            <person name="Nagy L."/>
            <person name="Hibbett D."/>
            <person name="Henrissat B."/>
            <person name="Matheny P.B."/>
            <person name="Labbe J."/>
            <person name="Martin F."/>
        </authorList>
    </citation>
    <scope>NUCLEOTIDE SEQUENCE</scope>
    <source>
        <strain evidence="1">FP105234-sp</strain>
    </source>
</reference>
<dbReference type="EMBL" id="MU276466">
    <property type="protein sequence ID" value="KAI0038556.1"/>
    <property type="molecule type" value="Genomic_DNA"/>
</dbReference>
<protein>
    <submittedName>
        <fullName evidence="1">Uncharacterized protein</fullName>
    </submittedName>
</protein>
<organism evidence="1 2">
    <name type="scientific">Auriscalpium vulgare</name>
    <dbReference type="NCBI Taxonomy" id="40419"/>
    <lineage>
        <taxon>Eukaryota</taxon>
        <taxon>Fungi</taxon>
        <taxon>Dikarya</taxon>
        <taxon>Basidiomycota</taxon>
        <taxon>Agaricomycotina</taxon>
        <taxon>Agaricomycetes</taxon>
        <taxon>Russulales</taxon>
        <taxon>Auriscalpiaceae</taxon>
        <taxon>Auriscalpium</taxon>
    </lineage>
</organism>
<comment type="caution">
    <text evidence="1">The sequence shown here is derived from an EMBL/GenBank/DDBJ whole genome shotgun (WGS) entry which is preliminary data.</text>
</comment>
<dbReference type="Proteomes" id="UP000814033">
    <property type="component" value="Unassembled WGS sequence"/>
</dbReference>
<evidence type="ECO:0000313" key="2">
    <source>
        <dbReference type="Proteomes" id="UP000814033"/>
    </source>
</evidence>
<evidence type="ECO:0000313" key="1">
    <source>
        <dbReference type="EMBL" id="KAI0038556.1"/>
    </source>
</evidence>